<sequence>MPTEYTAELKQRAIELVLHAQAGPATARRAVTRIAAELGVSRETLRVWVRKDNNYDHAGLLSQRAPVGYISKSTHCRLRG</sequence>
<proteinExistence type="predicted"/>
<accession>A0A2S0WES4</accession>
<dbReference type="OrthoDB" id="4426778at2"/>
<dbReference type="GO" id="GO:0003677">
    <property type="term" value="F:DNA binding"/>
    <property type="evidence" value="ECO:0007669"/>
    <property type="project" value="InterPro"/>
</dbReference>
<keyword evidence="2" id="KW-1185">Reference proteome</keyword>
<dbReference type="InterPro" id="IPR002514">
    <property type="entry name" value="Transposase_8"/>
</dbReference>
<dbReference type="EMBL" id="CP026948">
    <property type="protein sequence ID" value="AWB84285.1"/>
    <property type="molecule type" value="Genomic_DNA"/>
</dbReference>
<dbReference type="GO" id="GO:0004803">
    <property type="term" value="F:transposase activity"/>
    <property type="evidence" value="ECO:0007669"/>
    <property type="project" value="InterPro"/>
</dbReference>
<reference evidence="2" key="1">
    <citation type="submission" date="2018-01" db="EMBL/GenBank/DDBJ databases">
        <authorList>
            <person name="Li J."/>
        </authorList>
    </citation>
    <scope>NUCLEOTIDE SEQUENCE [LARGE SCALE GENOMIC DNA]</scope>
    <source>
        <strain evidence="2">2184</strain>
    </source>
</reference>
<name>A0A2S0WES4_9CORY</name>
<dbReference type="GO" id="GO:0006313">
    <property type="term" value="P:DNA transposition"/>
    <property type="evidence" value="ECO:0007669"/>
    <property type="project" value="InterPro"/>
</dbReference>
<organism evidence="1 2">
    <name type="scientific">Corynebacterium liangguodongii</name>
    <dbReference type="NCBI Taxonomy" id="2079535"/>
    <lineage>
        <taxon>Bacteria</taxon>
        <taxon>Bacillati</taxon>
        <taxon>Actinomycetota</taxon>
        <taxon>Actinomycetes</taxon>
        <taxon>Mycobacteriales</taxon>
        <taxon>Corynebacteriaceae</taxon>
        <taxon>Corynebacterium</taxon>
    </lineage>
</organism>
<dbReference type="Proteomes" id="UP000244754">
    <property type="component" value="Chromosome"/>
</dbReference>
<evidence type="ECO:0000313" key="2">
    <source>
        <dbReference type="Proteomes" id="UP000244754"/>
    </source>
</evidence>
<evidence type="ECO:0000313" key="1">
    <source>
        <dbReference type="EMBL" id="AWB84285.1"/>
    </source>
</evidence>
<dbReference type="AlphaFoldDB" id="A0A2S0WES4"/>
<protein>
    <submittedName>
        <fullName evidence="1">Uncharacterized protein</fullName>
    </submittedName>
</protein>
<dbReference type="Pfam" id="PF01527">
    <property type="entry name" value="HTH_Tnp_1"/>
    <property type="match status" value="1"/>
</dbReference>
<dbReference type="InterPro" id="IPR036388">
    <property type="entry name" value="WH-like_DNA-bd_sf"/>
</dbReference>
<dbReference type="RefSeq" id="WP_108404294.1">
    <property type="nucleotide sequence ID" value="NZ_CP026948.1"/>
</dbReference>
<dbReference type="SUPFAM" id="SSF46689">
    <property type="entry name" value="Homeodomain-like"/>
    <property type="match status" value="1"/>
</dbReference>
<dbReference type="KEGG" id="clia:C3E79_07155"/>
<dbReference type="Gene3D" id="1.10.10.10">
    <property type="entry name" value="Winged helix-like DNA-binding domain superfamily/Winged helix DNA-binding domain"/>
    <property type="match status" value="1"/>
</dbReference>
<gene>
    <name evidence="1" type="ORF">C3E79_07155</name>
</gene>
<dbReference type="InterPro" id="IPR009057">
    <property type="entry name" value="Homeodomain-like_sf"/>
</dbReference>